<dbReference type="PROSITE" id="PS50878">
    <property type="entry name" value="RT_POL"/>
    <property type="match status" value="1"/>
</dbReference>
<dbReference type="EMBL" id="BLXT01004061">
    <property type="protein sequence ID" value="GFO09204.1"/>
    <property type="molecule type" value="Genomic_DNA"/>
</dbReference>
<gene>
    <name evidence="2" type="ORF">PoB_003570900</name>
</gene>
<dbReference type="GO" id="GO:0004519">
    <property type="term" value="F:endonuclease activity"/>
    <property type="evidence" value="ECO:0007669"/>
    <property type="project" value="UniProtKB-KW"/>
</dbReference>
<keyword evidence="2" id="KW-0255">Endonuclease</keyword>
<dbReference type="SUPFAM" id="SSF56672">
    <property type="entry name" value="DNA/RNA polymerases"/>
    <property type="match status" value="1"/>
</dbReference>
<keyword evidence="2" id="KW-0378">Hydrolase</keyword>
<evidence type="ECO:0000313" key="2">
    <source>
        <dbReference type="EMBL" id="GFO09204.1"/>
    </source>
</evidence>
<sequence>MFYQHLVLWDITAGEVFFIWYTMLTQLKIDGKDLRIIKNMYWDQKAAMRVEGEVSKFQNIKRGVRQGCVLSPDLFSLYSEIIMRNLEGHPGIKIGGSNINNLRYADDTVLIAENEKDLQQLLDIVKEES</sequence>
<dbReference type="Pfam" id="PF00078">
    <property type="entry name" value="RVT_1"/>
    <property type="match status" value="1"/>
</dbReference>
<dbReference type="PANTHER" id="PTHR47027:SF8">
    <property type="entry name" value="RIBONUCLEASE H"/>
    <property type="match status" value="1"/>
</dbReference>
<dbReference type="InterPro" id="IPR043502">
    <property type="entry name" value="DNA/RNA_pol_sf"/>
</dbReference>
<keyword evidence="3" id="KW-1185">Reference proteome</keyword>
<dbReference type="InterPro" id="IPR000477">
    <property type="entry name" value="RT_dom"/>
</dbReference>
<accession>A0AAV4ASA2</accession>
<reference evidence="2 3" key="1">
    <citation type="journal article" date="2021" name="Elife">
        <title>Chloroplast acquisition without the gene transfer in kleptoplastic sea slugs, Plakobranchus ocellatus.</title>
        <authorList>
            <person name="Maeda T."/>
            <person name="Takahashi S."/>
            <person name="Yoshida T."/>
            <person name="Shimamura S."/>
            <person name="Takaki Y."/>
            <person name="Nagai Y."/>
            <person name="Toyoda A."/>
            <person name="Suzuki Y."/>
            <person name="Arimoto A."/>
            <person name="Ishii H."/>
            <person name="Satoh N."/>
            <person name="Nishiyama T."/>
            <person name="Hasebe M."/>
            <person name="Maruyama T."/>
            <person name="Minagawa J."/>
            <person name="Obokata J."/>
            <person name="Shigenobu S."/>
        </authorList>
    </citation>
    <scope>NUCLEOTIDE SEQUENCE [LARGE SCALE GENOMIC DNA]</scope>
</reference>
<protein>
    <submittedName>
        <fullName evidence="2">Endonuclease-reverse transcriptase</fullName>
    </submittedName>
</protein>
<dbReference type="AlphaFoldDB" id="A0AAV4ASA2"/>
<feature type="domain" description="Reverse transcriptase" evidence="1">
    <location>
        <begin position="1"/>
        <end position="129"/>
    </location>
</feature>
<name>A0AAV4ASA2_9GAST</name>
<keyword evidence="2" id="KW-0540">Nuclease</keyword>
<comment type="caution">
    <text evidence="2">The sequence shown here is derived from an EMBL/GenBank/DDBJ whole genome shotgun (WGS) entry which is preliminary data.</text>
</comment>
<dbReference type="PANTHER" id="PTHR47027">
    <property type="entry name" value="REVERSE TRANSCRIPTASE DOMAIN-CONTAINING PROTEIN"/>
    <property type="match status" value="1"/>
</dbReference>
<evidence type="ECO:0000313" key="3">
    <source>
        <dbReference type="Proteomes" id="UP000735302"/>
    </source>
</evidence>
<dbReference type="Proteomes" id="UP000735302">
    <property type="component" value="Unassembled WGS sequence"/>
</dbReference>
<organism evidence="2 3">
    <name type="scientific">Plakobranchus ocellatus</name>
    <dbReference type="NCBI Taxonomy" id="259542"/>
    <lineage>
        <taxon>Eukaryota</taxon>
        <taxon>Metazoa</taxon>
        <taxon>Spiralia</taxon>
        <taxon>Lophotrochozoa</taxon>
        <taxon>Mollusca</taxon>
        <taxon>Gastropoda</taxon>
        <taxon>Heterobranchia</taxon>
        <taxon>Euthyneura</taxon>
        <taxon>Panpulmonata</taxon>
        <taxon>Sacoglossa</taxon>
        <taxon>Placobranchoidea</taxon>
        <taxon>Plakobranchidae</taxon>
        <taxon>Plakobranchus</taxon>
    </lineage>
</organism>
<proteinExistence type="predicted"/>
<evidence type="ECO:0000259" key="1">
    <source>
        <dbReference type="PROSITE" id="PS50878"/>
    </source>
</evidence>